<gene>
    <name evidence="9" type="ORF">Rumeso_00791</name>
</gene>
<dbReference type="Pfam" id="PF00732">
    <property type="entry name" value="GMC_oxred_N"/>
    <property type="match status" value="1"/>
</dbReference>
<dbReference type="GO" id="GO:0008812">
    <property type="term" value="F:choline dehydrogenase activity"/>
    <property type="evidence" value="ECO:0007669"/>
    <property type="project" value="UniProtKB-EC"/>
</dbReference>
<dbReference type="InterPro" id="IPR000172">
    <property type="entry name" value="GMC_OxRdtase_N"/>
</dbReference>
<dbReference type="HOGENOM" id="CLU_002865_7_1_5"/>
<comment type="caution">
    <text evidence="9">The sequence shown here is derived from an EMBL/GenBank/DDBJ whole genome shotgun (WGS) entry which is preliminary data.</text>
</comment>
<dbReference type="InterPro" id="IPR012132">
    <property type="entry name" value="GMC_OxRdtase"/>
</dbReference>
<keyword evidence="10" id="KW-1185">Reference proteome</keyword>
<dbReference type="Gene3D" id="3.50.50.60">
    <property type="entry name" value="FAD/NAD(P)-binding domain"/>
    <property type="match status" value="2"/>
</dbReference>
<evidence type="ECO:0000256" key="2">
    <source>
        <dbReference type="ARBA" id="ARBA00010790"/>
    </source>
</evidence>
<evidence type="ECO:0000256" key="6">
    <source>
        <dbReference type="SAM" id="MobiDB-lite"/>
    </source>
</evidence>
<dbReference type="AlphaFoldDB" id="A0A017HTI0"/>
<evidence type="ECO:0000259" key="8">
    <source>
        <dbReference type="PROSITE" id="PS00624"/>
    </source>
</evidence>
<evidence type="ECO:0000313" key="9">
    <source>
        <dbReference type="EMBL" id="EYD77625.1"/>
    </source>
</evidence>
<dbReference type="GO" id="GO:0050660">
    <property type="term" value="F:flavin adenine dinucleotide binding"/>
    <property type="evidence" value="ECO:0007669"/>
    <property type="project" value="InterPro"/>
</dbReference>
<protein>
    <submittedName>
        <fullName evidence="9">Choline dehydrogenase</fullName>
        <ecNumber evidence="9">1.1.99.1</ecNumber>
    </submittedName>
</protein>
<dbReference type="SUPFAM" id="SSF51905">
    <property type="entry name" value="FAD/NAD(P)-binding domain"/>
    <property type="match status" value="1"/>
</dbReference>
<dbReference type="PROSITE" id="PS00624">
    <property type="entry name" value="GMC_OXRED_2"/>
    <property type="match status" value="1"/>
</dbReference>
<dbReference type="PATRIC" id="fig|442562.3.peg.785"/>
<dbReference type="EMBL" id="AOSK01000024">
    <property type="protein sequence ID" value="EYD77625.1"/>
    <property type="molecule type" value="Genomic_DNA"/>
</dbReference>
<dbReference type="Proteomes" id="UP000019666">
    <property type="component" value="Unassembled WGS sequence"/>
</dbReference>
<evidence type="ECO:0000256" key="1">
    <source>
        <dbReference type="ARBA" id="ARBA00001974"/>
    </source>
</evidence>
<proteinExistence type="inferred from homology"/>
<comment type="cofactor">
    <cofactor evidence="1">
        <name>FAD</name>
        <dbReference type="ChEBI" id="CHEBI:57692"/>
    </cofactor>
</comment>
<dbReference type="EC" id="1.1.99.1" evidence="9"/>
<sequence>MDGEFDFIIVGAGSAGCALAYRLSEDPACRVLVVEAGGHDRRLFVHMPLGYGKLFHDPSVNWCYRTEPDPGLNGVADHWPRGKIVGGSSSINAMVWIRGHRADYEDWKAAGNPGWGWADVLPAFKALEDNEAGADEWRGTGGPLHVGAGNRDVHPLIHRALAACELAGLPFNPDFNGARMEGAGLYQMTIKGGRRMSAARAFLRPAQRRGNVALMTGAHATRVLFEGRRAVGVELVRGGRTMSLRARREVVLSAGAVGTPQLLMLSGIGDGNALRGMGLPVVTANPNVGRHLSDHQGINYTWRMKQRTYNDILRPWWGKAWVGAKWITTGRGPLGMSINHGGGFFRTDRGLSRPNMQLYMQAFSTLIPREGERPVLSPDPWPGMSLGLSNCRPTSRGDHAPLSRPLRAAAHRGECLWHRGGRAGDAGGGEDAAADRGAGALRGGRGRGAAAGRGGADRRGADRRPAGAVGDGLPPLLHGADGAGGGHERGGRAAAGSRGRRAAGRGRERVPDAARREHQRAEHHGRLAGGGDRGGGGPRYSLTRTL</sequence>
<comment type="similarity">
    <text evidence="2 5">Belongs to the GMC oxidoreductase family.</text>
</comment>
<feature type="domain" description="Glucose-methanol-choline oxidoreductase N-terminal" evidence="7">
    <location>
        <begin position="82"/>
        <end position="105"/>
    </location>
</feature>
<feature type="compositionally biased region" description="Basic and acidic residues" evidence="6">
    <location>
        <begin position="505"/>
        <end position="525"/>
    </location>
</feature>
<organism evidence="9 10">
    <name type="scientific">Rubellimicrobium mesophilum DSM 19309</name>
    <dbReference type="NCBI Taxonomy" id="442562"/>
    <lineage>
        <taxon>Bacteria</taxon>
        <taxon>Pseudomonadati</taxon>
        <taxon>Pseudomonadota</taxon>
        <taxon>Alphaproteobacteria</taxon>
        <taxon>Rhodobacterales</taxon>
        <taxon>Roseobacteraceae</taxon>
        <taxon>Rubellimicrobium</taxon>
    </lineage>
</organism>
<evidence type="ECO:0000256" key="4">
    <source>
        <dbReference type="ARBA" id="ARBA00022827"/>
    </source>
</evidence>
<keyword evidence="4 5" id="KW-0274">FAD</keyword>
<feature type="region of interest" description="Disordered" evidence="6">
    <location>
        <begin position="423"/>
        <end position="546"/>
    </location>
</feature>
<feature type="compositionally biased region" description="Gly residues" evidence="6">
    <location>
        <begin position="527"/>
        <end position="538"/>
    </location>
</feature>
<feature type="domain" description="Glucose-methanol-choline oxidoreductase N-terminal" evidence="8">
    <location>
        <begin position="255"/>
        <end position="269"/>
    </location>
</feature>
<reference evidence="9 10" key="1">
    <citation type="submission" date="2013-02" db="EMBL/GenBank/DDBJ databases">
        <authorList>
            <person name="Fiebig A."/>
            <person name="Goeker M."/>
            <person name="Klenk H.-P.P."/>
        </authorList>
    </citation>
    <scope>NUCLEOTIDE SEQUENCE [LARGE SCALE GENOMIC DNA]</scope>
    <source>
        <strain evidence="9 10">DSM 19309</strain>
    </source>
</reference>
<dbReference type="PROSITE" id="PS00623">
    <property type="entry name" value="GMC_OXRED_1"/>
    <property type="match status" value="1"/>
</dbReference>
<evidence type="ECO:0000256" key="3">
    <source>
        <dbReference type="ARBA" id="ARBA00022630"/>
    </source>
</evidence>
<feature type="compositionally biased region" description="Gly residues" evidence="6">
    <location>
        <begin position="440"/>
        <end position="454"/>
    </location>
</feature>
<keyword evidence="9" id="KW-0560">Oxidoreductase</keyword>
<evidence type="ECO:0000313" key="10">
    <source>
        <dbReference type="Proteomes" id="UP000019666"/>
    </source>
</evidence>
<dbReference type="InterPro" id="IPR036188">
    <property type="entry name" value="FAD/NAD-bd_sf"/>
</dbReference>
<evidence type="ECO:0000259" key="7">
    <source>
        <dbReference type="PROSITE" id="PS00623"/>
    </source>
</evidence>
<keyword evidence="3 5" id="KW-0285">Flavoprotein</keyword>
<evidence type="ECO:0000256" key="5">
    <source>
        <dbReference type="RuleBase" id="RU003968"/>
    </source>
</evidence>
<dbReference type="PANTHER" id="PTHR11552:SF147">
    <property type="entry name" value="CHOLINE DEHYDROGENASE, MITOCHONDRIAL"/>
    <property type="match status" value="1"/>
</dbReference>
<accession>A0A017HTI0</accession>
<feature type="compositionally biased region" description="Basic and acidic residues" evidence="6">
    <location>
        <begin position="455"/>
        <end position="465"/>
    </location>
</feature>
<dbReference type="STRING" id="442562.Rumeso_00791"/>
<dbReference type="PANTHER" id="PTHR11552">
    <property type="entry name" value="GLUCOSE-METHANOL-CHOLINE GMC OXIDOREDUCTASE"/>
    <property type="match status" value="1"/>
</dbReference>
<name>A0A017HTI0_9RHOB</name>